<dbReference type="Proteomes" id="UP000008321">
    <property type="component" value="Chromosome"/>
</dbReference>
<dbReference type="Gene3D" id="3.30.450.20">
    <property type="entry name" value="PAS domain"/>
    <property type="match status" value="1"/>
</dbReference>
<accession>B5R5M0</accession>
<dbReference type="EMBL" id="AM933173">
    <property type="protein sequence ID" value="CAR36175.1"/>
    <property type="molecule type" value="Genomic_DNA"/>
</dbReference>
<evidence type="ECO:0008006" key="4">
    <source>
        <dbReference type="Google" id="ProtNLM"/>
    </source>
</evidence>
<dbReference type="Pfam" id="PF06154">
    <property type="entry name" value="CbeA_antitoxin"/>
    <property type="match status" value="1"/>
</dbReference>
<sequence length="134" mass="15105">MRHPELTHGGKPMSDNPDRKQPDNHSVPCIRGRLLQDGCLFRLQTSRDDIRAAFTEEEARWLEQAFPLILQQMVTMASPGSPEAQTPHVFHHNGLTCESEPGPQGSVSLMIYPKSDESPLSEEPLNDEDHNHRT</sequence>
<name>B5R5M0_SALG2</name>
<feature type="region of interest" description="Disordered" evidence="1">
    <location>
        <begin position="77"/>
        <end position="134"/>
    </location>
</feature>
<dbReference type="AlphaFoldDB" id="B5R5M0"/>
<reference evidence="2 3" key="1">
    <citation type="journal article" date="2008" name="Genome Res.">
        <title>Comparative genome analysis of Salmonella enteritidis PT4 and Salmonella gallinarum 287/91 provides insights into evolutionary and host adaptation pathways.</title>
        <authorList>
            <person name="Thomson N.R."/>
            <person name="Clayton D.J."/>
            <person name="Windhorst D."/>
            <person name="Vernikos G."/>
            <person name="Davidson S."/>
            <person name="Churcher C."/>
            <person name="Quail M.A."/>
            <person name="Stevens M."/>
            <person name="Jones M.A."/>
            <person name="Watson M."/>
            <person name="Barron A."/>
            <person name="Layton A."/>
            <person name="Pickard D."/>
            <person name="Kingsley R.A."/>
            <person name="Bignell A."/>
            <person name="Clark L."/>
            <person name="Harris B."/>
            <person name="Ormond D."/>
            <person name="Abdellah Z."/>
            <person name="Brooks K."/>
            <person name="Cherevach I."/>
            <person name="Chillingworth T."/>
            <person name="Woodward J."/>
            <person name="Norberczak H."/>
            <person name="Lord A."/>
            <person name="Arrowsmith C."/>
            <person name="Jagels K."/>
            <person name="Moule S."/>
            <person name="Mungall K."/>
            <person name="Sanders M."/>
            <person name="Whitehead S."/>
            <person name="Chabalgoity J.A."/>
            <person name="Maskell D."/>
            <person name="Humphrey T."/>
            <person name="Roberts M."/>
            <person name="Barrow P.A."/>
            <person name="Dougan G."/>
            <person name="Parkhill J."/>
        </authorList>
    </citation>
    <scope>NUCLEOTIDE SEQUENCE [LARGE SCALE GENOMIC DNA]</scope>
    <source>
        <strain evidence="3">287/91 / NCTC 13346</strain>
    </source>
</reference>
<proteinExistence type="predicted"/>
<feature type="region of interest" description="Disordered" evidence="1">
    <location>
        <begin position="1"/>
        <end position="29"/>
    </location>
</feature>
<dbReference type="SUPFAM" id="SSF143737">
    <property type="entry name" value="YeeU-like"/>
    <property type="match status" value="1"/>
</dbReference>
<evidence type="ECO:0000256" key="1">
    <source>
        <dbReference type="SAM" id="MobiDB-lite"/>
    </source>
</evidence>
<protein>
    <recommendedName>
        <fullName evidence="4">Antitoxin</fullName>
    </recommendedName>
</protein>
<dbReference type="InterPro" id="IPR009320">
    <property type="entry name" value="Antitoxin_CbeA"/>
</dbReference>
<dbReference type="InterPro" id="IPR038025">
    <property type="entry name" value="CbeA_sf"/>
</dbReference>
<organism evidence="2 3">
    <name type="scientific">Salmonella gallinarum (strain 287/91 / NCTC 13346)</name>
    <dbReference type="NCBI Taxonomy" id="550538"/>
    <lineage>
        <taxon>Bacteria</taxon>
        <taxon>Pseudomonadati</taxon>
        <taxon>Pseudomonadota</taxon>
        <taxon>Gammaproteobacteria</taxon>
        <taxon>Enterobacterales</taxon>
        <taxon>Enterobacteriaceae</taxon>
        <taxon>Salmonella</taxon>
    </lineage>
</organism>
<gene>
    <name evidence="2" type="ordered locus">SG0268</name>
</gene>
<dbReference type="HOGENOM" id="CLU_2144061_0_0_6"/>
<dbReference type="GO" id="GO:0051495">
    <property type="term" value="P:positive regulation of cytoskeleton organization"/>
    <property type="evidence" value="ECO:0007669"/>
    <property type="project" value="InterPro"/>
</dbReference>
<evidence type="ECO:0000313" key="2">
    <source>
        <dbReference type="EMBL" id="CAR36175.1"/>
    </source>
</evidence>
<dbReference type="KEGG" id="seg:SG0268"/>
<evidence type="ECO:0000313" key="3">
    <source>
        <dbReference type="Proteomes" id="UP000008321"/>
    </source>
</evidence>